<keyword evidence="3" id="KW-0547">Nucleotide-binding</keyword>
<dbReference type="AlphaFoldDB" id="A0A839N9Y6"/>
<dbReference type="EMBL" id="JACHVQ010000001">
    <property type="protein sequence ID" value="MBB2891442.1"/>
    <property type="molecule type" value="Genomic_DNA"/>
</dbReference>
<dbReference type="PROSITE" id="PS50893">
    <property type="entry name" value="ABC_TRANSPORTER_2"/>
    <property type="match status" value="1"/>
</dbReference>
<dbReference type="Pfam" id="PF00005">
    <property type="entry name" value="ABC_tran"/>
    <property type="match status" value="1"/>
</dbReference>
<dbReference type="InterPro" id="IPR050763">
    <property type="entry name" value="ABC_transporter_ATP-binding"/>
</dbReference>
<evidence type="ECO:0000256" key="3">
    <source>
        <dbReference type="ARBA" id="ARBA00022741"/>
    </source>
</evidence>
<dbReference type="GO" id="GO:0005886">
    <property type="term" value="C:plasma membrane"/>
    <property type="evidence" value="ECO:0007669"/>
    <property type="project" value="UniProtKB-SubCell"/>
</dbReference>
<reference evidence="7 8" key="1">
    <citation type="submission" date="2020-08" db="EMBL/GenBank/DDBJ databases">
        <title>Sequencing the genomes of 1000 actinobacteria strains.</title>
        <authorList>
            <person name="Klenk H.-P."/>
        </authorList>
    </citation>
    <scope>NUCLEOTIDE SEQUENCE [LARGE SCALE GENOMIC DNA]</scope>
    <source>
        <strain evidence="7 8">DSM 105369</strain>
    </source>
</reference>
<gene>
    <name evidence="7" type="ORF">FHU39_001426</name>
</gene>
<proteinExistence type="predicted"/>
<dbReference type="SUPFAM" id="SSF52540">
    <property type="entry name" value="P-loop containing nucleoside triphosphate hydrolases"/>
    <property type="match status" value="1"/>
</dbReference>
<dbReference type="GO" id="GO:0016887">
    <property type="term" value="F:ATP hydrolysis activity"/>
    <property type="evidence" value="ECO:0007669"/>
    <property type="project" value="InterPro"/>
</dbReference>
<evidence type="ECO:0000256" key="1">
    <source>
        <dbReference type="ARBA" id="ARBA00004202"/>
    </source>
</evidence>
<sequence length="245" mass="26215">MSAPVPPVVVDGVTHRYGSKLALHEMTWHAPEGAITCVLGPNGAGKTSIMEMAEGLRRPDSGTIRVLGTDPWGADAAHRRRVGVMLQDGGLPGSVKPLRLLEHVARLYDSIDEIPSLVGELGIDEFRHTSIRRLSGGQRQRVALAAALVGRPDVVFLDEPSAGLDPHARLDVWDLVRSTRDRGCCVVVTTHSFEEADRLADRVIIVAAGSVAKEGTVAEVGGTGGLEDTYFSLTRAAKTTKKTKQ</sequence>
<dbReference type="SMART" id="SM00382">
    <property type="entry name" value="AAA"/>
    <property type="match status" value="1"/>
</dbReference>
<keyword evidence="4 7" id="KW-0067">ATP-binding</keyword>
<evidence type="ECO:0000256" key="5">
    <source>
        <dbReference type="ARBA" id="ARBA00023251"/>
    </source>
</evidence>
<dbReference type="Proteomes" id="UP000559182">
    <property type="component" value="Unassembled WGS sequence"/>
</dbReference>
<evidence type="ECO:0000256" key="4">
    <source>
        <dbReference type="ARBA" id="ARBA00022840"/>
    </source>
</evidence>
<evidence type="ECO:0000313" key="7">
    <source>
        <dbReference type="EMBL" id="MBB2891442.1"/>
    </source>
</evidence>
<dbReference type="GO" id="GO:0046677">
    <property type="term" value="P:response to antibiotic"/>
    <property type="evidence" value="ECO:0007669"/>
    <property type="project" value="UniProtKB-KW"/>
</dbReference>
<accession>A0A839N9Y6</accession>
<dbReference type="PROSITE" id="PS00211">
    <property type="entry name" value="ABC_TRANSPORTER_1"/>
    <property type="match status" value="1"/>
</dbReference>
<keyword evidence="2" id="KW-0813">Transport</keyword>
<dbReference type="PANTHER" id="PTHR42711">
    <property type="entry name" value="ABC TRANSPORTER ATP-BINDING PROTEIN"/>
    <property type="match status" value="1"/>
</dbReference>
<organism evidence="7 8">
    <name type="scientific">Flexivirga oryzae</name>
    <dbReference type="NCBI Taxonomy" id="1794944"/>
    <lineage>
        <taxon>Bacteria</taxon>
        <taxon>Bacillati</taxon>
        <taxon>Actinomycetota</taxon>
        <taxon>Actinomycetes</taxon>
        <taxon>Micrococcales</taxon>
        <taxon>Dermacoccaceae</taxon>
        <taxon>Flexivirga</taxon>
    </lineage>
</organism>
<dbReference type="RefSeq" id="WP_425484765.1">
    <property type="nucleotide sequence ID" value="NZ_JACHVQ010000001.1"/>
</dbReference>
<feature type="domain" description="ABC transporter" evidence="6">
    <location>
        <begin position="8"/>
        <end position="233"/>
    </location>
</feature>
<comment type="caution">
    <text evidence="7">The sequence shown here is derived from an EMBL/GenBank/DDBJ whole genome shotgun (WGS) entry which is preliminary data.</text>
</comment>
<dbReference type="Gene3D" id="3.40.50.300">
    <property type="entry name" value="P-loop containing nucleotide triphosphate hydrolases"/>
    <property type="match status" value="1"/>
</dbReference>
<comment type="subcellular location">
    <subcellularLocation>
        <location evidence="1">Cell membrane</location>
        <topology evidence="1">Peripheral membrane protein</topology>
    </subcellularLocation>
</comment>
<dbReference type="PANTHER" id="PTHR42711:SF16">
    <property type="entry name" value="ABC TRANSPORTER ATP-BINDING PROTEIN"/>
    <property type="match status" value="1"/>
</dbReference>
<dbReference type="InterPro" id="IPR027417">
    <property type="entry name" value="P-loop_NTPase"/>
</dbReference>
<evidence type="ECO:0000256" key="2">
    <source>
        <dbReference type="ARBA" id="ARBA00022448"/>
    </source>
</evidence>
<evidence type="ECO:0000313" key="8">
    <source>
        <dbReference type="Proteomes" id="UP000559182"/>
    </source>
</evidence>
<protein>
    <submittedName>
        <fullName evidence="7">ABC-2 type transport system ATP-binding protein</fullName>
    </submittedName>
</protein>
<dbReference type="GO" id="GO:0005524">
    <property type="term" value="F:ATP binding"/>
    <property type="evidence" value="ECO:0007669"/>
    <property type="project" value="UniProtKB-KW"/>
</dbReference>
<dbReference type="InterPro" id="IPR003439">
    <property type="entry name" value="ABC_transporter-like_ATP-bd"/>
</dbReference>
<keyword evidence="8" id="KW-1185">Reference proteome</keyword>
<evidence type="ECO:0000259" key="6">
    <source>
        <dbReference type="PROSITE" id="PS50893"/>
    </source>
</evidence>
<dbReference type="InterPro" id="IPR017871">
    <property type="entry name" value="ABC_transporter-like_CS"/>
</dbReference>
<name>A0A839N9Y6_9MICO</name>
<dbReference type="InterPro" id="IPR003593">
    <property type="entry name" value="AAA+_ATPase"/>
</dbReference>
<keyword evidence="5" id="KW-0046">Antibiotic resistance</keyword>
<dbReference type="CDD" id="cd03230">
    <property type="entry name" value="ABC_DR_subfamily_A"/>
    <property type="match status" value="1"/>
</dbReference>